<dbReference type="PANTHER" id="PTHR33525">
    <property type="match status" value="1"/>
</dbReference>
<dbReference type="CDD" id="cd17569">
    <property type="entry name" value="REC_HupR-like"/>
    <property type="match status" value="1"/>
</dbReference>
<evidence type="ECO:0000313" key="4">
    <source>
        <dbReference type="EMBL" id="SKA95727.1"/>
    </source>
</evidence>
<dbReference type="PROSITE" id="PS51833">
    <property type="entry name" value="HDOD"/>
    <property type="match status" value="1"/>
</dbReference>
<dbReference type="Proteomes" id="UP000190027">
    <property type="component" value="Unassembled WGS sequence"/>
</dbReference>
<dbReference type="OrthoDB" id="9803649at2"/>
<name>A0A1T4Y1N4_9BACT</name>
<dbReference type="InterPro" id="IPR013976">
    <property type="entry name" value="HDOD"/>
</dbReference>
<dbReference type="GO" id="GO:0000160">
    <property type="term" value="P:phosphorelay signal transduction system"/>
    <property type="evidence" value="ECO:0007669"/>
    <property type="project" value="InterPro"/>
</dbReference>
<dbReference type="InterPro" id="IPR001789">
    <property type="entry name" value="Sig_transdc_resp-reg_receiver"/>
</dbReference>
<dbReference type="RefSeq" id="WP_078718216.1">
    <property type="nucleotide sequence ID" value="NZ_FUYC01000023.1"/>
</dbReference>
<evidence type="ECO:0000259" key="3">
    <source>
        <dbReference type="PROSITE" id="PS51833"/>
    </source>
</evidence>
<dbReference type="SMART" id="SM00448">
    <property type="entry name" value="REC"/>
    <property type="match status" value="1"/>
</dbReference>
<dbReference type="SUPFAM" id="SSF109604">
    <property type="entry name" value="HD-domain/PDEase-like"/>
    <property type="match status" value="1"/>
</dbReference>
<feature type="modified residue" description="4-aspartylphosphate" evidence="1">
    <location>
        <position position="52"/>
    </location>
</feature>
<feature type="domain" description="HDOD" evidence="3">
    <location>
        <begin position="137"/>
        <end position="335"/>
    </location>
</feature>
<reference evidence="4 5" key="1">
    <citation type="submission" date="2017-02" db="EMBL/GenBank/DDBJ databases">
        <authorList>
            <person name="Peterson S.W."/>
        </authorList>
    </citation>
    <scope>NUCLEOTIDE SEQUENCE [LARGE SCALE GENOMIC DNA]</scope>
    <source>
        <strain evidence="4 5">DSM 16080</strain>
    </source>
</reference>
<dbReference type="CDD" id="cd00077">
    <property type="entry name" value="HDc"/>
    <property type="match status" value="1"/>
</dbReference>
<dbReference type="InterPro" id="IPR011006">
    <property type="entry name" value="CheY-like_superfamily"/>
</dbReference>
<dbReference type="InterPro" id="IPR052340">
    <property type="entry name" value="RNase_Y/CdgJ"/>
</dbReference>
<sequence>MRVLFVDDEEKVLRGIRRMLRGHVDWRMHFLQDGRAALHFLEKHDVDIVVADMRMPGMDGVQLLNAVQKTHPGVVRIVLSGYSDQETVLHTVRPAHQFLSKPCERDTLVSALERVHSLQSVFTNKRLRNVMTRIDSLPVLPSVLQKLEAELEGDDPSVDRAGRILAMDAALSAGVLKMINSAFFGLPTEVTTPGQAVALLGLDVLKGLVFSECFFNMYENQAPNSRLSMERLREHNLRVAGFARVVCGSMGGGQERRSQAFLCGLLHDLGKLILANSLPEEYAKALEYARANNVSIREAELEVFGSDHADLGGYLLGLWGFSEEVVRAVACHHMPGGCVAEPMRSVTVTHVANYVDHLLVVLNEQYAEHPLDAQYVIQAGALEQLPVWIESCHGMLGEGVA</sequence>
<dbReference type="SUPFAM" id="SSF52172">
    <property type="entry name" value="CheY-like"/>
    <property type="match status" value="1"/>
</dbReference>
<dbReference type="EMBL" id="FUYC01000023">
    <property type="protein sequence ID" value="SKA95727.1"/>
    <property type="molecule type" value="Genomic_DNA"/>
</dbReference>
<gene>
    <name evidence="4" type="ORF">SAMN02745704_02671</name>
</gene>
<dbReference type="Gene3D" id="1.10.3210.10">
    <property type="entry name" value="Hypothetical protein af1432"/>
    <property type="match status" value="1"/>
</dbReference>
<evidence type="ECO:0000256" key="1">
    <source>
        <dbReference type="PROSITE-ProRule" id="PRU00169"/>
    </source>
</evidence>
<keyword evidence="1" id="KW-0597">Phosphoprotein</keyword>
<organism evidence="4 5">
    <name type="scientific">Paucidesulfovibrio gracilis DSM 16080</name>
    <dbReference type="NCBI Taxonomy" id="1121449"/>
    <lineage>
        <taxon>Bacteria</taxon>
        <taxon>Pseudomonadati</taxon>
        <taxon>Thermodesulfobacteriota</taxon>
        <taxon>Desulfovibrionia</taxon>
        <taxon>Desulfovibrionales</taxon>
        <taxon>Desulfovibrionaceae</taxon>
        <taxon>Paucidesulfovibrio</taxon>
    </lineage>
</organism>
<keyword evidence="5" id="KW-1185">Reference proteome</keyword>
<evidence type="ECO:0000313" key="5">
    <source>
        <dbReference type="Proteomes" id="UP000190027"/>
    </source>
</evidence>
<dbReference type="Pfam" id="PF08668">
    <property type="entry name" value="HDOD"/>
    <property type="match status" value="1"/>
</dbReference>
<accession>A0A1T4Y1N4</accession>
<dbReference type="Gene3D" id="3.40.50.2300">
    <property type="match status" value="1"/>
</dbReference>
<dbReference type="PROSITE" id="PS50110">
    <property type="entry name" value="RESPONSE_REGULATORY"/>
    <property type="match status" value="1"/>
</dbReference>
<dbReference type="InterPro" id="IPR003607">
    <property type="entry name" value="HD/PDEase_dom"/>
</dbReference>
<feature type="domain" description="Response regulatory" evidence="2">
    <location>
        <begin position="2"/>
        <end position="116"/>
    </location>
</feature>
<proteinExistence type="predicted"/>
<dbReference type="AlphaFoldDB" id="A0A1T4Y1N4"/>
<dbReference type="PANTHER" id="PTHR33525:SF3">
    <property type="entry name" value="RIBONUCLEASE Y"/>
    <property type="match status" value="1"/>
</dbReference>
<protein>
    <submittedName>
        <fullName evidence="4">HD-like signal output (HDOD) domain, no enzymatic activity</fullName>
    </submittedName>
</protein>
<evidence type="ECO:0000259" key="2">
    <source>
        <dbReference type="PROSITE" id="PS50110"/>
    </source>
</evidence>
<dbReference type="STRING" id="1121449.SAMN02745704_02671"/>
<dbReference type="Pfam" id="PF00072">
    <property type="entry name" value="Response_reg"/>
    <property type="match status" value="1"/>
</dbReference>